<dbReference type="EMBL" id="BAABRL010000005">
    <property type="protein sequence ID" value="GAA5495800.1"/>
    <property type="molecule type" value="Genomic_DNA"/>
</dbReference>
<evidence type="ECO:0000256" key="6">
    <source>
        <dbReference type="ARBA" id="ARBA00022679"/>
    </source>
</evidence>
<dbReference type="InterPro" id="IPR004839">
    <property type="entry name" value="Aminotransferase_I/II_large"/>
</dbReference>
<comment type="catalytic activity">
    <reaction evidence="8">
        <text>(2S,6S)-2,6-diaminopimelate + 2-oxoglutarate = (S)-2,3,4,5-tetrahydrodipicolinate + L-glutamate + H2O + H(+)</text>
        <dbReference type="Rhea" id="RHEA:23988"/>
        <dbReference type="ChEBI" id="CHEBI:15377"/>
        <dbReference type="ChEBI" id="CHEBI:15378"/>
        <dbReference type="ChEBI" id="CHEBI:16810"/>
        <dbReference type="ChEBI" id="CHEBI:16845"/>
        <dbReference type="ChEBI" id="CHEBI:29985"/>
        <dbReference type="ChEBI" id="CHEBI:57609"/>
        <dbReference type="EC" id="2.6.1.83"/>
    </reaction>
</comment>
<evidence type="ECO:0000256" key="9">
    <source>
        <dbReference type="NCBIfam" id="TIGR03542"/>
    </source>
</evidence>
<dbReference type="InterPro" id="IPR019942">
    <property type="entry name" value="DapL/ALD1"/>
</dbReference>
<dbReference type="CDD" id="cd00609">
    <property type="entry name" value="AAT_like"/>
    <property type="match status" value="1"/>
</dbReference>
<dbReference type="HAMAP" id="MF_01642">
    <property type="entry name" value="DapL_aminotrans_1"/>
    <property type="match status" value="1"/>
</dbReference>
<proteinExistence type="inferred from homology"/>
<evidence type="ECO:0000256" key="3">
    <source>
        <dbReference type="ARBA" id="ARBA00013138"/>
    </source>
</evidence>
<evidence type="ECO:0000256" key="7">
    <source>
        <dbReference type="ARBA" id="ARBA00022898"/>
    </source>
</evidence>
<comment type="pathway">
    <text evidence="2">Amino-acid biosynthesis; L-lysine biosynthesis via DAP pathway; LL-2,6-diaminopimelate from (S)-tetrahydrodipicolinate (aminotransferase route): step 1/1.</text>
</comment>
<dbReference type="GO" id="GO:0008483">
    <property type="term" value="F:transaminase activity"/>
    <property type="evidence" value="ECO:0007669"/>
    <property type="project" value="UniProtKB-KW"/>
</dbReference>
<name>A0ABP9V1F2_9BACT</name>
<evidence type="ECO:0000256" key="1">
    <source>
        <dbReference type="ARBA" id="ARBA00001933"/>
    </source>
</evidence>
<keyword evidence="6" id="KW-0808">Transferase</keyword>
<feature type="domain" description="Aminotransferase class I/classII large" evidence="10">
    <location>
        <begin position="42"/>
        <end position="405"/>
    </location>
</feature>
<dbReference type="InterPro" id="IPR015424">
    <property type="entry name" value="PyrdxlP-dep_Trfase"/>
</dbReference>
<gene>
    <name evidence="11" type="primary">dapL</name>
    <name evidence="11" type="ORF">Rhal01_01979</name>
</gene>
<dbReference type="Pfam" id="PF00155">
    <property type="entry name" value="Aminotran_1_2"/>
    <property type="match status" value="1"/>
</dbReference>
<evidence type="ECO:0000256" key="4">
    <source>
        <dbReference type="ARBA" id="ARBA00018052"/>
    </source>
</evidence>
<keyword evidence="5 11" id="KW-0032">Aminotransferase</keyword>
<dbReference type="PANTHER" id="PTHR43144">
    <property type="entry name" value="AMINOTRANSFERASE"/>
    <property type="match status" value="1"/>
</dbReference>
<evidence type="ECO:0000313" key="12">
    <source>
        <dbReference type="Proteomes" id="UP001424741"/>
    </source>
</evidence>
<reference evidence="11 12" key="1">
    <citation type="submission" date="2024-02" db="EMBL/GenBank/DDBJ databases">
        <title>Rubritalea halochordaticola NBRC 107102.</title>
        <authorList>
            <person name="Ichikawa N."/>
            <person name="Katano-Makiyama Y."/>
            <person name="Hidaka K."/>
        </authorList>
    </citation>
    <scope>NUCLEOTIDE SEQUENCE [LARGE SCALE GENOMIC DNA]</scope>
    <source>
        <strain evidence="11 12">NBRC 107102</strain>
    </source>
</reference>
<evidence type="ECO:0000256" key="8">
    <source>
        <dbReference type="ARBA" id="ARBA00051934"/>
    </source>
</evidence>
<organism evidence="11 12">
    <name type="scientific">Rubritalea halochordaticola</name>
    <dbReference type="NCBI Taxonomy" id="714537"/>
    <lineage>
        <taxon>Bacteria</taxon>
        <taxon>Pseudomonadati</taxon>
        <taxon>Verrucomicrobiota</taxon>
        <taxon>Verrucomicrobiia</taxon>
        <taxon>Verrucomicrobiales</taxon>
        <taxon>Rubritaleaceae</taxon>
        <taxon>Rubritalea</taxon>
    </lineage>
</organism>
<evidence type="ECO:0000259" key="10">
    <source>
        <dbReference type="Pfam" id="PF00155"/>
    </source>
</evidence>
<dbReference type="Gene3D" id="3.90.1150.10">
    <property type="entry name" value="Aspartate Aminotransferase, domain 1"/>
    <property type="match status" value="1"/>
</dbReference>
<dbReference type="Gene3D" id="3.40.640.10">
    <property type="entry name" value="Type I PLP-dependent aspartate aminotransferase-like (Major domain)"/>
    <property type="match status" value="1"/>
</dbReference>
<dbReference type="SUPFAM" id="SSF53383">
    <property type="entry name" value="PLP-dependent transferases"/>
    <property type="match status" value="1"/>
</dbReference>
<dbReference type="NCBIfam" id="TIGR03542">
    <property type="entry name" value="DAPAT_plant"/>
    <property type="match status" value="1"/>
</dbReference>
<comment type="cofactor">
    <cofactor evidence="1">
        <name>pyridoxal 5'-phosphate</name>
        <dbReference type="ChEBI" id="CHEBI:597326"/>
    </cofactor>
</comment>
<dbReference type="RefSeq" id="WP_346188541.1">
    <property type="nucleotide sequence ID" value="NZ_BAABRL010000005.1"/>
</dbReference>
<dbReference type="InterPro" id="IPR015421">
    <property type="entry name" value="PyrdxlP-dep_Trfase_major"/>
</dbReference>
<comment type="caution">
    <text evidence="11">The sequence shown here is derived from an EMBL/GenBank/DDBJ whole genome shotgun (WGS) entry which is preliminary data.</text>
</comment>
<accession>A0ABP9V1F2</accession>
<protein>
    <recommendedName>
        <fullName evidence="4 9">LL-diaminopimelate aminotransferase</fullName>
        <ecNumber evidence="3 9">2.6.1.83</ecNumber>
    </recommendedName>
</protein>
<evidence type="ECO:0000256" key="2">
    <source>
        <dbReference type="ARBA" id="ARBA00004982"/>
    </source>
</evidence>
<evidence type="ECO:0000313" key="11">
    <source>
        <dbReference type="EMBL" id="GAA5495800.1"/>
    </source>
</evidence>
<dbReference type="InterPro" id="IPR015422">
    <property type="entry name" value="PyrdxlP-dep_Trfase_small"/>
</dbReference>
<evidence type="ECO:0000256" key="5">
    <source>
        <dbReference type="ARBA" id="ARBA00022576"/>
    </source>
</evidence>
<keyword evidence="7" id="KW-0663">Pyridoxal phosphate</keyword>
<dbReference type="Proteomes" id="UP001424741">
    <property type="component" value="Unassembled WGS sequence"/>
</dbReference>
<sequence length="410" mass="44910">MASINDNFLKLKAGYLFPEIGRRVAAYAEANPDKASQLIRCGIGDVTEPLPLAVREAMHKAVDELGCRDTFRGYGPEQGYDFLRKAVADNAYAGLDISADDIFVSDGSKCDTGNILDIFGKGNTIAITDPVYPVYVDTNVMIGNTGDADESGRYEGLVYLECNAENNFVPAIPEEKVDIVYLCYPNNPTGASATREQLQAWVDYALKNDTIILYDAAYEAFIQDPDVPKSIYEIEGAKNCALEFRSFSKNGGFTGVRCGYIVIPETVTGTSSTGEKVAIKKLWSRRTSTKFNGASYPVQRGAEAVYSEEGKKQVQELITHYMGNAKLLREACTEIGLKVFGGENAPYVWVACPEGVTSWDMFDKMLEEANVVITPGSGFGAAGEGYFRISAFNSRENVEEVCRRLKTHLA</sequence>
<keyword evidence="12" id="KW-1185">Reference proteome</keyword>
<dbReference type="EC" id="2.6.1.83" evidence="3 9"/>